<feature type="domain" description="SRCR" evidence="6">
    <location>
        <begin position="177"/>
        <end position="203"/>
    </location>
</feature>
<feature type="domain" description="SRCR" evidence="6">
    <location>
        <begin position="1"/>
        <end position="53"/>
    </location>
</feature>
<dbReference type="GO" id="GO:0016020">
    <property type="term" value="C:membrane"/>
    <property type="evidence" value="ECO:0007669"/>
    <property type="project" value="InterPro"/>
</dbReference>
<feature type="domain" description="SRCR" evidence="6">
    <location>
        <begin position="64"/>
        <end position="165"/>
    </location>
</feature>
<dbReference type="PROSITE" id="PS50287">
    <property type="entry name" value="SRCR_2"/>
    <property type="match status" value="3"/>
</dbReference>
<evidence type="ECO:0000256" key="2">
    <source>
        <dbReference type="ARBA" id="ARBA00022737"/>
    </source>
</evidence>
<gene>
    <name evidence="7" type="ORF">GBAR_LOCUS4593</name>
</gene>
<keyword evidence="2" id="KW-0677">Repeat</keyword>
<dbReference type="Gene3D" id="3.10.250.10">
    <property type="entry name" value="SRCR-like domain"/>
    <property type="match status" value="3"/>
</dbReference>
<dbReference type="Pfam" id="PF00530">
    <property type="entry name" value="SRCR"/>
    <property type="match status" value="2"/>
</dbReference>
<evidence type="ECO:0000256" key="4">
    <source>
        <dbReference type="ARBA" id="ARBA00023180"/>
    </source>
</evidence>
<dbReference type="SMART" id="SM00202">
    <property type="entry name" value="SR"/>
    <property type="match status" value="2"/>
</dbReference>
<organism evidence="7 8">
    <name type="scientific">Geodia barretti</name>
    <name type="common">Barrett's horny sponge</name>
    <dbReference type="NCBI Taxonomy" id="519541"/>
    <lineage>
        <taxon>Eukaryota</taxon>
        <taxon>Metazoa</taxon>
        <taxon>Porifera</taxon>
        <taxon>Demospongiae</taxon>
        <taxon>Heteroscleromorpha</taxon>
        <taxon>Tetractinellida</taxon>
        <taxon>Astrophorina</taxon>
        <taxon>Geodiidae</taxon>
        <taxon>Geodia</taxon>
    </lineage>
</organism>
<evidence type="ECO:0000313" key="7">
    <source>
        <dbReference type="EMBL" id="CAI8006191.1"/>
    </source>
</evidence>
<dbReference type="InterPro" id="IPR036772">
    <property type="entry name" value="SRCR-like_dom_sf"/>
</dbReference>
<name>A0AA35W6U6_GEOBA</name>
<dbReference type="AlphaFoldDB" id="A0AA35W6U6"/>
<evidence type="ECO:0000259" key="6">
    <source>
        <dbReference type="PROSITE" id="PS50287"/>
    </source>
</evidence>
<keyword evidence="8" id="KW-1185">Reference proteome</keyword>
<feature type="disulfide bond" evidence="5">
    <location>
        <begin position="22"/>
        <end position="32"/>
    </location>
</feature>
<evidence type="ECO:0000256" key="1">
    <source>
        <dbReference type="ARBA" id="ARBA00022729"/>
    </source>
</evidence>
<dbReference type="PANTHER" id="PTHR48071:SF18">
    <property type="entry name" value="DELETED IN MALIGNANT BRAIN TUMORS 1 PROTEIN-RELATED"/>
    <property type="match status" value="1"/>
</dbReference>
<sequence length="203" mass="21595">MALSFAHFGPGRGPIHLDDLGCNGNEVSLLECPHIGVGNHNCRHLEDAGVDCLESLISCEDEQVRLVGGGTGAEGRVELCYNNTWGTVCDDFWDVEDARVVCRQLGLPFQFATAHGQARFGQGIGRIHLDDVECSGLEVLLLSCPSNEVGDHNCDHSEDAGVMCSGGGVEDCENGQVRLAGGNDTAGRVELCYDNTWGTVCDA</sequence>
<dbReference type="InterPro" id="IPR001190">
    <property type="entry name" value="SRCR"/>
</dbReference>
<dbReference type="PROSITE" id="PS00420">
    <property type="entry name" value="SRCR_1"/>
    <property type="match status" value="1"/>
</dbReference>
<dbReference type="FunFam" id="3.10.250.10:FF:000006">
    <property type="entry name" value="neurotrypsin isoform X2"/>
    <property type="match status" value="1"/>
</dbReference>
<keyword evidence="1" id="KW-0732">Signal</keyword>
<dbReference type="PANTHER" id="PTHR48071">
    <property type="entry name" value="SRCR DOMAIN-CONTAINING PROTEIN"/>
    <property type="match status" value="1"/>
</dbReference>
<comment type="caution">
    <text evidence="5">Lacks conserved residue(s) required for the propagation of feature annotation.</text>
</comment>
<keyword evidence="3 5" id="KW-1015">Disulfide bond</keyword>
<proteinExistence type="predicted"/>
<dbReference type="EMBL" id="CASHTH010000666">
    <property type="protein sequence ID" value="CAI8006191.1"/>
    <property type="molecule type" value="Genomic_DNA"/>
</dbReference>
<reference evidence="7" key="1">
    <citation type="submission" date="2023-03" db="EMBL/GenBank/DDBJ databases">
        <authorList>
            <person name="Steffen K."/>
            <person name="Cardenas P."/>
        </authorList>
    </citation>
    <scope>NUCLEOTIDE SEQUENCE</scope>
</reference>
<comment type="caution">
    <text evidence="7">The sequence shown here is derived from an EMBL/GenBank/DDBJ whole genome shotgun (WGS) entry which is preliminary data.</text>
</comment>
<feature type="disulfide bond" evidence="5">
    <location>
        <begin position="134"/>
        <end position="144"/>
    </location>
</feature>
<dbReference type="PRINTS" id="PR00258">
    <property type="entry name" value="SPERACTRCPTR"/>
</dbReference>
<keyword evidence="4" id="KW-0325">Glycoprotein</keyword>
<dbReference type="Proteomes" id="UP001174909">
    <property type="component" value="Unassembled WGS sequence"/>
</dbReference>
<accession>A0AA35W6U6</accession>
<evidence type="ECO:0000256" key="3">
    <source>
        <dbReference type="ARBA" id="ARBA00023157"/>
    </source>
</evidence>
<evidence type="ECO:0000256" key="5">
    <source>
        <dbReference type="PROSITE-ProRule" id="PRU00196"/>
    </source>
</evidence>
<evidence type="ECO:0000313" key="8">
    <source>
        <dbReference type="Proteomes" id="UP001174909"/>
    </source>
</evidence>
<dbReference type="SUPFAM" id="SSF56487">
    <property type="entry name" value="SRCR-like"/>
    <property type="match status" value="3"/>
</dbReference>
<protein>
    <submittedName>
        <fullName evidence="7">Deleted in malignant brain tumors 1 protein</fullName>
    </submittedName>
</protein>